<evidence type="ECO:0000256" key="1">
    <source>
        <dbReference type="SAM" id="Phobius"/>
    </source>
</evidence>
<evidence type="ECO:0008006" key="4">
    <source>
        <dbReference type="Google" id="ProtNLM"/>
    </source>
</evidence>
<feature type="transmembrane region" description="Helical" evidence="1">
    <location>
        <begin position="45"/>
        <end position="64"/>
    </location>
</feature>
<reference evidence="2 3" key="1">
    <citation type="submission" date="2023-09" db="EMBL/GenBank/DDBJ databases">
        <title>Different Types of Thermotolerant Ring-Cleaving Dioxygenases derived from Aeribacillus composti HB-1 applied for multiple aromatic hydrocarbons removal.</title>
        <authorList>
            <person name="Cao L."/>
            <person name="Li M."/>
            <person name="Ma T."/>
        </authorList>
    </citation>
    <scope>NUCLEOTIDE SEQUENCE [LARGE SCALE GENOMIC DNA]</scope>
    <source>
        <strain evidence="2 3">HB-1</strain>
    </source>
</reference>
<keyword evidence="1" id="KW-0812">Transmembrane</keyword>
<keyword evidence="1" id="KW-0472">Membrane</keyword>
<dbReference type="GeneID" id="301127754"/>
<sequence>MFGDTLGVSTNYNSKNYLKINFAILFFFSLYLFNNALRTTVLYELSFYNIPFFITSFLYIIFSFKKGNINYLLFYMILSLSIFISLEYVFLWKHPISFLIMSIISLFLPLLMTAIIIDRESIMQGFLKFLKFYNSLIIILLIFGVIDYISGSKIQLYLANNFFKESQLSQLIMTEYYYYGIYRYYSFLGHPLTNANYFLVFIVLNNIYSKINKKYIISKYLIILISLFGLILSGSKTGIVLGILANLLMIDIKRNKFVLLFIVLVATLFYFSPLFQQNLLARFVEGIETGDITTGRNTLLTDLIRYGKEKPGIFIGGGVDYSREVAINLGGGITNFEYPAIMLAYDYGIVVTIIIYLIIFIIPIVRMLYNREYFIAINFLLISVMVNTNNGIANLGSDALAQLCFLIFLFNNLVNRNLKTNNA</sequence>
<feature type="transmembrane region" description="Helical" evidence="1">
    <location>
        <begin position="96"/>
        <end position="117"/>
    </location>
</feature>
<dbReference type="EMBL" id="CP134501">
    <property type="protein sequence ID" value="WNF32954.1"/>
    <property type="molecule type" value="Genomic_DNA"/>
</dbReference>
<protein>
    <recommendedName>
        <fullName evidence="4">O-antigen ligase-like membrane protein</fullName>
    </recommendedName>
</protein>
<feature type="transmembrane region" description="Helical" evidence="1">
    <location>
        <begin position="71"/>
        <end position="90"/>
    </location>
</feature>
<feature type="transmembrane region" description="Helical" evidence="1">
    <location>
        <begin position="220"/>
        <end position="245"/>
    </location>
</feature>
<keyword evidence="3" id="KW-1185">Reference proteome</keyword>
<proteinExistence type="predicted"/>
<feature type="transmembrane region" description="Helical" evidence="1">
    <location>
        <begin position="16"/>
        <end position="33"/>
    </location>
</feature>
<feature type="transmembrane region" description="Helical" evidence="1">
    <location>
        <begin position="399"/>
        <end position="418"/>
    </location>
</feature>
<evidence type="ECO:0000313" key="2">
    <source>
        <dbReference type="EMBL" id="WNF32954.1"/>
    </source>
</evidence>
<keyword evidence="1" id="KW-1133">Transmembrane helix</keyword>
<organism evidence="2 3">
    <name type="scientific">Aeribacillus composti</name>
    <dbReference type="NCBI Taxonomy" id="1868734"/>
    <lineage>
        <taxon>Bacteria</taxon>
        <taxon>Bacillati</taxon>
        <taxon>Bacillota</taxon>
        <taxon>Bacilli</taxon>
        <taxon>Bacillales</taxon>
        <taxon>Bacillaceae</taxon>
        <taxon>Aeribacillus</taxon>
    </lineage>
</organism>
<dbReference type="Proteomes" id="UP001303701">
    <property type="component" value="Chromosome"/>
</dbReference>
<feature type="transmembrane region" description="Helical" evidence="1">
    <location>
        <begin position="347"/>
        <end position="366"/>
    </location>
</feature>
<feature type="transmembrane region" description="Helical" evidence="1">
    <location>
        <begin position="129"/>
        <end position="149"/>
    </location>
</feature>
<dbReference type="RefSeq" id="WP_311066636.1">
    <property type="nucleotide sequence ID" value="NZ_CP134501.1"/>
</dbReference>
<accession>A0ABY9WBT3</accession>
<evidence type="ECO:0000313" key="3">
    <source>
        <dbReference type="Proteomes" id="UP001303701"/>
    </source>
</evidence>
<feature type="transmembrane region" description="Helical" evidence="1">
    <location>
        <begin position="257"/>
        <end position="275"/>
    </location>
</feature>
<name>A0ABY9WBT3_9BACI</name>
<gene>
    <name evidence="2" type="ORF">RI196_17300</name>
</gene>